<dbReference type="AlphaFoldDB" id="K0RIV8"/>
<evidence type="ECO:0000313" key="3">
    <source>
        <dbReference type="Proteomes" id="UP000266841"/>
    </source>
</evidence>
<feature type="region of interest" description="Disordered" evidence="1">
    <location>
        <begin position="654"/>
        <end position="707"/>
    </location>
</feature>
<gene>
    <name evidence="2" type="ORF">THAOC_34714</name>
</gene>
<feature type="compositionally biased region" description="Basic and acidic residues" evidence="1">
    <location>
        <begin position="654"/>
        <end position="664"/>
    </location>
</feature>
<reference evidence="2 3" key="1">
    <citation type="journal article" date="2012" name="Genome Biol.">
        <title>Genome and low-iron response of an oceanic diatom adapted to chronic iron limitation.</title>
        <authorList>
            <person name="Lommer M."/>
            <person name="Specht M."/>
            <person name="Roy A.S."/>
            <person name="Kraemer L."/>
            <person name="Andreson R."/>
            <person name="Gutowska M.A."/>
            <person name="Wolf J."/>
            <person name="Bergner S.V."/>
            <person name="Schilhabel M.B."/>
            <person name="Klostermeier U.C."/>
            <person name="Beiko R.G."/>
            <person name="Rosenstiel P."/>
            <person name="Hippler M."/>
            <person name="Laroche J."/>
        </authorList>
    </citation>
    <scope>NUCLEOTIDE SEQUENCE [LARGE SCALE GENOMIC DNA]</scope>
    <source>
        <strain evidence="2 3">CCMP1005</strain>
    </source>
</reference>
<organism evidence="2 3">
    <name type="scientific">Thalassiosira oceanica</name>
    <name type="common">Marine diatom</name>
    <dbReference type="NCBI Taxonomy" id="159749"/>
    <lineage>
        <taxon>Eukaryota</taxon>
        <taxon>Sar</taxon>
        <taxon>Stramenopiles</taxon>
        <taxon>Ochrophyta</taxon>
        <taxon>Bacillariophyta</taxon>
        <taxon>Coscinodiscophyceae</taxon>
        <taxon>Thalassiosirophycidae</taxon>
        <taxon>Thalassiosirales</taxon>
        <taxon>Thalassiosiraceae</taxon>
        <taxon>Thalassiosira</taxon>
    </lineage>
</organism>
<keyword evidence="3" id="KW-1185">Reference proteome</keyword>
<evidence type="ECO:0000256" key="1">
    <source>
        <dbReference type="SAM" id="MobiDB-lite"/>
    </source>
</evidence>
<feature type="compositionally biased region" description="Basic and acidic residues" evidence="1">
    <location>
        <begin position="682"/>
        <end position="698"/>
    </location>
</feature>
<protein>
    <submittedName>
        <fullName evidence="2">Uncharacterized protein</fullName>
    </submittedName>
</protein>
<sequence length="707" mass="74528">GGRVGVLGVALEALPGEGAVHLNDERVYAVLGVGVDGDVDRGGRRGRRIGPDGQRIHLVHGIQVAGVVARRGAVGALVQGRAAEDRAWRAGPEVAAPPARVDDEKLVALVDADVVAWVGRLGVVDAARVVAGVDFVRVFVEIANDAGARAAPGGVVRDLLLGTPAHLLHRALRGVKVRLGRLGQGVGRAVDVRHPELLANGRGVVPEKVVRSRHVDVVAGRRLDWNDLDCVGEGPDHVVTCHAVVLDVDPEVPVGDLDVVVVVPVGIAEAPLENLLLGVGKRRVGAGEVAERPGAHVVSRPRVVKVVRIGQDLDRESLAAVNEVVDRFADDLGVHARRQSPGRDLDRGPRPVEVQVELELAERSRVPRESERVLDAPVGVDNILRTVDGRHGAQGELQQGLGHGVAVRRRVDDARAGDGDWLGDPVLPERVEELDRIPSREGVRVARLDAHRRVRHTGSRVVGVEGVDPLEARPVEAVRSGVAGIALAAHRDVLVPEAVDVLVVEVRECFDRHARAVAVALPVLRVFGGPAREGRPCVEDLECDVALVVPRRAGGGGQDVARARRALTGGPVVAREALALPLQAVAQSLVRALHVIVGGVVEDGAGLHVALGRVDVRTAERTGPQGAVGPLIAPRARAHVMRAAWGVGGELSENEGRLGTEHRSPGTVPTALVGTGGIAQDEQGRKEKNSLHRPHLERAAQGGTDNH</sequence>
<name>K0RIV8_THAOC</name>
<dbReference type="EMBL" id="AGNL01047641">
    <property type="protein sequence ID" value="EJK46617.1"/>
    <property type="molecule type" value="Genomic_DNA"/>
</dbReference>
<evidence type="ECO:0000313" key="2">
    <source>
        <dbReference type="EMBL" id="EJK46617.1"/>
    </source>
</evidence>
<proteinExistence type="predicted"/>
<dbReference type="Proteomes" id="UP000266841">
    <property type="component" value="Unassembled WGS sequence"/>
</dbReference>
<accession>K0RIV8</accession>
<feature type="non-terminal residue" evidence="2">
    <location>
        <position position="1"/>
    </location>
</feature>
<comment type="caution">
    <text evidence="2">The sequence shown here is derived from an EMBL/GenBank/DDBJ whole genome shotgun (WGS) entry which is preliminary data.</text>
</comment>